<dbReference type="RefSeq" id="WP_059425493.1">
    <property type="nucleotide sequence ID" value="NZ_FAUU01000002.1"/>
</dbReference>
<reference evidence="9 10" key="1">
    <citation type="submission" date="2015-11" db="EMBL/GenBank/DDBJ databases">
        <authorList>
            <consortium name="Pathogen Informatics"/>
        </authorList>
    </citation>
    <scope>NUCLEOTIDE SEQUENCE [LARGE SCALE GENOMIC DNA]</scope>
    <source>
        <strain evidence="7 9">006A-0059</strain>
        <strain evidence="8 10">007A-0283</strain>
    </source>
</reference>
<evidence type="ECO:0000256" key="3">
    <source>
        <dbReference type="ARBA" id="ARBA00022630"/>
    </source>
</evidence>
<keyword evidence="9" id="KW-1185">Reference proteome</keyword>
<keyword evidence="4 6" id="KW-0274">FAD</keyword>
<dbReference type="UniPathway" id="UPA00193"/>
<evidence type="ECO:0000313" key="8">
    <source>
        <dbReference type="EMBL" id="CUU71917.1"/>
    </source>
</evidence>
<comment type="cofactor">
    <cofactor evidence="1 6">
        <name>FAD</name>
        <dbReference type="ChEBI" id="CHEBI:57692"/>
    </cofactor>
</comment>
<dbReference type="InterPro" id="IPR029041">
    <property type="entry name" value="FAD-linked_oxidoreductase-like"/>
</dbReference>
<evidence type="ECO:0000313" key="9">
    <source>
        <dbReference type="Proteomes" id="UP000052237"/>
    </source>
</evidence>
<dbReference type="Gene3D" id="3.20.20.220">
    <property type="match status" value="1"/>
</dbReference>
<comment type="caution">
    <text evidence="7">The sequence shown here is derived from an EMBL/GenBank/DDBJ whole genome shotgun (WGS) entry which is preliminary data.</text>
</comment>
<dbReference type="AlphaFoldDB" id="A0A0S4RYN5"/>
<dbReference type="InterPro" id="IPR003171">
    <property type="entry name" value="Mehydrof_redctse-like"/>
</dbReference>
<proteinExistence type="inferred from homology"/>
<evidence type="ECO:0000256" key="5">
    <source>
        <dbReference type="ARBA" id="ARBA00023002"/>
    </source>
</evidence>
<name>A0A0S4RYN5_CAMHY</name>
<comment type="pathway">
    <text evidence="2 6">One-carbon metabolism; tetrahydrofolate interconversion.</text>
</comment>
<dbReference type="GO" id="GO:0003677">
    <property type="term" value="F:DNA binding"/>
    <property type="evidence" value="ECO:0007669"/>
    <property type="project" value="UniProtKB-KW"/>
</dbReference>
<evidence type="ECO:0000256" key="4">
    <source>
        <dbReference type="ARBA" id="ARBA00022827"/>
    </source>
</evidence>
<keyword evidence="7" id="KW-0238">DNA-binding</keyword>
<dbReference type="GO" id="GO:0004489">
    <property type="term" value="F:methylenetetrahydrofolate reductase [NAD(P)H] activity"/>
    <property type="evidence" value="ECO:0007669"/>
    <property type="project" value="InterPro"/>
</dbReference>
<accession>A0A0S4RYN5</accession>
<comment type="similarity">
    <text evidence="6">Belongs to the methylenetetrahydrofolate reductase family.</text>
</comment>
<dbReference type="SUPFAM" id="SSF51730">
    <property type="entry name" value="FAD-linked oxidoreductase"/>
    <property type="match status" value="1"/>
</dbReference>
<organism evidence="7 9">
    <name type="scientific">Campylobacter hyointestinalis subsp. hyointestinalis</name>
    <dbReference type="NCBI Taxonomy" id="91352"/>
    <lineage>
        <taxon>Bacteria</taxon>
        <taxon>Pseudomonadati</taxon>
        <taxon>Campylobacterota</taxon>
        <taxon>Epsilonproteobacteria</taxon>
        <taxon>Campylobacterales</taxon>
        <taxon>Campylobacteraceae</taxon>
        <taxon>Campylobacter</taxon>
    </lineage>
</organism>
<dbReference type="GO" id="GO:0035999">
    <property type="term" value="P:tetrahydrofolate interconversion"/>
    <property type="evidence" value="ECO:0007669"/>
    <property type="project" value="UniProtKB-UniPathway"/>
</dbReference>
<evidence type="ECO:0000313" key="7">
    <source>
        <dbReference type="EMBL" id="CUU69171.1"/>
    </source>
</evidence>
<accession>A0A9W5AMC7</accession>
<dbReference type="Proteomes" id="UP000052245">
    <property type="component" value="Unassembled WGS sequence"/>
</dbReference>
<evidence type="ECO:0000313" key="10">
    <source>
        <dbReference type="Proteomes" id="UP000052245"/>
    </source>
</evidence>
<dbReference type="EMBL" id="FAVB01000001">
    <property type="protein sequence ID" value="CUU69171.1"/>
    <property type="molecule type" value="Genomic_DNA"/>
</dbReference>
<evidence type="ECO:0000256" key="6">
    <source>
        <dbReference type="RuleBase" id="RU003862"/>
    </source>
</evidence>
<sequence>MLKDKIKENKPGILLYGITPPKINLSKDEAYQIAKKQLERLENTGIDGLVIYDLQDESARNDEKRTFEFCGTIKPEIYHKEFLKLSYPAVIYKAVGNYTKEEFANFLNTSNNDMLSVFVGASSKNDLLKFNLNEAYKLKKEQGGNVTVGGICIPERHEKKGDEDLRVASKIIKGCEFFITQAVYNIENAKRFLDDYANLGIKKVPIIFTFTPCGSPKTLEFMRWLGISVSKQFEDRLFESDDPLSASVGLSLDMFEFLYKYGRAKGVSVGANVESISTRKVEIEASINLLRGIKNIIQNEKECNLEELIQSASKFYE</sequence>
<dbReference type="Pfam" id="PF02219">
    <property type="entry name" value="MTHFR"/>
    <property type="match status" value="1"/>
</dbReference>
<dbReference type="EMBL" id="FAVC01000001">
    <property type="protein sequence ID" value="CUU71917.1"/>
    <property type="molecule type" value="Genomic_DNA"/>
</dbReference>
<protein>
    <recommendedName>
        <fullName evidence="6">Methylenetetrahydrofolate reductase</fullName>
    </recommendedName>
</protein>
<evidence type="ECO:0000256" key="1">
    <source>
        <dbReference type="ARBA" id="ARBA00001974"/>
    </source>
</evidence>
<keyword evidence="3 6" id="KW-0285">Flavoprotein</keyword>
<evidence type="ECO:0000256" key="2">
    <source>
        <dbReference type="ARBA" id="ARBA00004777"/>
    </source>
</evidence>
<dbReference type="GO" id="GO:0006555">
    <property type="term" value="P:methionine metabolic process"/>
    <property type="evidence" value="ECO:0007669"/>
    <property type="project" value="InterPro"/>
</dbReference>
<keyword evidence="5 6" id="KW-0560">Oxidoreductase</keyword>
<dbReference type="Proteomes" id="UP000052237">
    <property type="component" value="Unassembled WGS sequence"/>
</dbReference>
<gene>
    <name evidence="7" type="ORF">ERS686654_00140</name>
    <name evidence="8" type="ORF">ERS739223_00289</name>
</gene>